<comment type="caution">
    <text evidence="3">The sequence shown here is derived from an EMBL/GenBank/DDBJ whole genome shotgun (WGS) entry which is preliminary data.</text>
</comment>
<organism evidence="3 4">
    <name type="scientific">Halteria grandinella</name>
    <dbReference type="NCBI Taxonomy" id="5974"/>
    <lineage>
        <taxon>Eukaryota</taxon>
        <taxon>Sar</taxon>
        <taxon>Alveolata</taxon>
        <taxon>Ciliophora</taxon>
        <taxon>Intramacronucleata</taxon>
        <taxon>Spirotrichea</taxon>
        <taxon>Stichotrichia</taxon>
        <taxon>Sporadotrichida</taxon>
        <taxon>Halteriidae</taxon>
        <taxon>Halteria</taxon>
    </lineage>
</organism>
<feature type="transmembrane region" description="Helical" evidence="2">
    <location>
        <begin position="54"/>
        <end position="76"/>
    </location>
</feature>
<sequence length="357" mass="41206">MSDSLTTSNLLRYLIQQGSEGGTYANQTSQQNETKYWEEAWNYFKEGGEQSCQLLGSLGIVLQSLLFIISFSSLLIKRKLDAPKGQPPRSWTIFFMDISKQVFSSGLLHLYNILAARALSEEGMRKNGSDSQQCEWYFVNFTLDIMGIAAFSYLQIMLLNRVMIANGYQPVVMGQYTEVQSNNRNQLDSNTRRTWFYQLCIWLAIVSISKFCILIIIFAFKEPILYAAILILFPIQKYPRLLLLVVMVLVPLAFNTLQFWIIDEFLRYKQKDAAHKQRSHKRAKNSSDSYETDSGCSDDDEVSRLMKDEAVEARMSEFDRSTPEVMKDKEMEEGGEQTGEQQHPLSARRLRKHIRLL</sequence>
<dbReference type="PANTHER" id="PTHR31735">
    <property type="entry name" value="VACUOLAR MEMBRANE PROTEIN YPL162C"/>
    <property type="match status" value="1"/>
</dbReference>
<evidence type="ECO:0000313" key="4">
    <source>
        <dbReference type="Proteomes" id="UP000785679"/>
    </source>
</evidence>
<keyword evidence="2" id="KW-1133">Transmembrane helix</keyword>
<feature type="transmembrane region" description="Helical" evidence="2">
    <location>
        <begin position="241"/>
        <end position="261"/>
    </location>
</feature>
<dbReference type="Proteomes" id="UP000785679">
    <property type="component" value="Unassembled WGS sequence"/>
</dbReference>
<dbReference type="PANTHER" id="PTHR31735:SF1">
    <property type="entry name" value="VACUOLAR MEMBRANE PROTEIN YPL162C"/>
    <property type="match status" value="1"/>
</dbReference>
<feature type="transmembrane region" description="Helical" evidence="2">
    <location>
        <begin position="134"/>
        <end position="154"/>
    </location>
</feature>
<protein>
    <submittedName>
        <fullName evidence="3">Uncharacterized protein</fullName>
    </submittedName>
</protein>
<proteinExistence type="predicted"/>
<feature type="transmembrane region" description="Helical" evidence="2">
    <location>
        <begin position="195"/>
        <end position="220"/>
    </location>
</feature>
<dbReference type="AlphaFoldDB" id="A0A8J8P3L9"/>
<reference evidence="3" key="1">
    <citation type="submission" date="2019-06" db="EMBL/GenBank/DDBJ databases">
        <authorList>
            <person name="Zheng W."/>
        </authorList>
    </citation>
    <scope>NUCLEOTIDE SEQUENCE</scope>
    <source>
        <strain evidence="3">QDHG01</strain>
    </source>
</reference>
<keyword evidence="2" id="KW-0812">Transmembrane</keyword>
<dbReference type="Pfam" id="PF12400">
    <property type="entry name" value="STIMATE"/>
    <property type="match status" value="1"/>
</dbReference>
<gene>
    <name evidence="3" type="ORF">FGO68_gene7293</name>
</gene>
<name>A0A8J8P3L9_HALGN</name>
<keyword evidence="4" id="KW-1185">Reference proteome</keyword>
<feature type="compositionally biased region" description="Polar residues" evidence="1">
    <location>
        <begin position="286"/>
        <end position="295"/>
    </location>
</feature>
<keyword evidence="2" id="KW-0472">Membrane</keyword>
<feature type="compositionally biased region" description="Basic residues" evidence="1">
    <location>
        <begin position="346"/>
        <end position="357"/>
    </location>
</feature>
<evidence type="ECO:0000256" key="1">
    <source>
        <dbReference type="SAM" id="MobiDB-lite"/>
    </source>
</evidence>
<dbReference type="EMBL" id="RRYP01001843">
    <property type="protein sequence ID" value="TNV85424.1"/>
    <property type="molecule type" value="Genomic_DNA"/>
</dbReference>
<evidence type="ECO:0000313" key="3">
    <source>
        <dbReference type="EMBL" id="TNV85424.1"/>
    </source>
</evidence>
<dbReference type="OrthoDB" id="431202at2759"/>
<dbReference type="InterPro" id="IPR022127">
    <property type="entry name" value="STIMATE/YPL162C"/>
</dbReference>
<evidence type="ECO:0000256" key="2">
    <source>
        <dbReference type="SAM" id="Phobius"/>
    </source>
</evidence>
<feature type="region of interest" description="Disordered" evidence="1">
    <location>
        <begin position="277"/>
        <end position="357"/>
    </location>
</feature>
<accession>A0A8J8P3L9</accession>
<feature type="compositionally biased region" description="Basic and acidic residues" evidence="1">
    <location>
        <begin position="302"/>
        <end position="332"/>
    </location>
</feature>
<dbReference type="GO" id="GO:0016020">
    <property type="term" value="C:membrane"/>
    <property type="evidence" value="ECO:0007669"/>
    <property type="project" value="TreeGrafter"/>
</dbReference>